<name>A0A0F9NEJ4_9ZZZZ</name>
<dbReference type="EMBL" id="LAZR01003620">
    <property type="protein sequence ID" value="KKN16369.1"/>
    <property type="molecule type" value="Genomic_DNA"/>
</dbReference>
<comment type="caution">
    <text evidence="1">The sequence shown here is derived from an EMBL/GenBank/DDBJ whole genome shotgun (WGS) entry which is preliminary data.</text>
</comment>
<reference evidence="1" key="1">
    <citation type="journal article" date="2015" name="Nature">
        <title>Complex archaea that bridge the gap between prokaryotes and eukaryotes.</title>
        <authorList>
            <person name="Spang A."/>
            <person name="Saw J.H."/>
            <person name="Jorgensen S.L."/>
            <person name="Zaremba-Niedzwiedzka K."/>
            <person name="Martijn J."/>
            <person name="Lind A.E."/>
            <person name="van Eijk R."/>
            <person name="Schleper C."/>
            <person name="Guy L."/>
            <person name="Ettema T.J."/>
        </authorList>
    </citation>
    <scope>NUCLEOTIDE SEQUENCE</scope>
</reference>
<gene>
    <name evidence="1" type="ORF">LCGC14_0976640</name>
</gene>
<sequence>MEVTMAAKEQLLKRIEELRVHQKSSLAPRGWRLELMHRHLVLDILEHLLISDTARKLD</sequence>
<proteinExistence type="predicted"/>
<protein>
    <submittedName>
        <fullName evidence="1">Uncharacterized protein</fullName>
    </submittedName>
</protein>
<accession>A0A0F9NEJ4</accession>
<organism evidence="1">
    <name type="scientific">marine sediment metagenome</name>
    <dbReference type="NCBI Taxonomy" id="412755"/>
    <lineage>
        <taxon>unclassified sequences</taxon>
        <taxon>metagenomes</taxon>
        <taxon>ecological metagenomes</taxon>
    </lineage>
</organism>
<dbReference type="AlphaFoldDB" id="A0A0F9NEJ4"/>
<evidence type="ECO:0000313" key="1">
    <source>
        <dbReference type="EMBL" id="KKN16369.1"/>
    </source>
</evidence>